<evidence type="ECO:0000256" key="15">
    <source>
        <dbReference type="ARBA" id="ARBA00022692"/>
    </source>
</evidence>
<feature type="transmembrane region" description="Helical" evidence="29">
    <location>
        <begin position="149"/>
        <end position="167"/>
    </location>
</feature>
<dbReference type="GO" id="GO:0006071">
    <property type="term" value="P:glycerol metabolic process"/>
    <property type="evidence" value="ECO:0007669"/>
    <property type="project" value="UniProtKB-KW"/>
</dbReference>
<comment type="catalytic activity">
    <reaction evidence="4">
        <text>all-trans-retinol + hexadecanoyl-CoA = all-trans-retinyl hexadecanoate + CoA</text>
        <dbReference type="Rhea" id="RHEA:38175"/>
        <dbReference type="ChEBI" id="CHEBI:17336"/>
        <dbReference type="ChEBI" id="CHEBI:17616"/>
        <dbReference type="ChEBI" id="CHEBI:57287"/>
        <dbReference type="ChEBI" id="CHEBI:57379"/>
    </reaction>
    <physiologicalReaction direction="left-to-right" evidence="4">
        <dbReference type="Rhea" id="RHEA:38176"/>
    </physiologicalReaction>
</comment>
<keyword evidence="20 29" id="KW-0472">Membrane</keyword>
<comment type="subcellular location">
    <subcellularLocation>
        <location evidence="7">Cytoplasm</location>
        <location evidence="7">Perinuclear region</location>
    </subcellularLocation>
    <subcellularLocation>
        <location evidence="5 29">Endoplasmic reticulum membrane</location>
        <topology evidence="5 29">Multi-pass membrane protein</topology>
    </subcellularLocation>
    <subcellularLocation>
        <location evidence="6">Lipid droplet</location>
    </subcellularLocation>
</comment>
<evidence type="ECO:0000256" key="2">
    <source>
        <dbReference type="ARBA" id="ARBA00001313"/>
    </source>
</evidence>
<evidence type="ECO:0000256" key="4">
    <source>
        <dbReference type="ARBA" id="ARBA00001764"/>
    </source>
</evidence>
<comment type="catalytic activity">
    <reaction evidence="26">
        <text>an acyl-CoA + a 1,2-diacyl-sn-glycerol = a triacyl-sn-glycerol + CoA</text>
        <dbReference type="Rhea" id="RHEA:10868"/>
        <dbReference type="ChEBI" id="CHEBI:17815"/>
        <dbReference type="ChEBI" id="CHEBI:57287"/>
        <dbReference type="ChEBI" id="CHEBI:58342"/>
        <dbReference type="ChEBI" id="CHEBI:64615"/>
        <dbReference type="EC" id="2.3.1.20"/>
    </reaction>
    <physiologicalReaction direction="left-to-right" evidence="26">
        <dbReference type="Rhea" id="RHEA:10869"/>
    </physiologicalReaction>
</comment>
<comment type="catalytic activity">
    <reaction evidence="1">
        <text>all-trans-retinol + an acyl-CoA = an all-trans-retinyl ester + CoA</text>
        <dbReference type="Rhea" id="RHEA:11488"/>
        <dbReference type="ChEBI" id="CHEBI:17336"/>
        <dbReference type="ChEBI" id="CHEBI:57287"/>
        <dbReference type="ChEBI" id="CHEBI:58342"/>
        <dbReference type="ChEBI" id="CHEBI:63410"/>
        <dbReference type="EC" id="2.3.1.76"/>
    </reaction>
    <physiologicalReaction direction="left-to-right" evidence="1">
        <dbReference type="Rhea" id="RHEA:11489"/>
    </physiologicalReaction>
</comment>
<dbReference type="Proteomes" id="UP000824219">
    <property type="component" value="Linkage Group LG16"/>
</dbReference>
<comment type="catalytic activity">
    <reaction evidence="2">
        <text>2-(9Z-octadecenoyl)-glycerol + hexadecanoyl-CoA = 1-hexadecanoyl-2-(9Z-octadecenoyl)-sn-glycerol + CoA</text>
        <dbReference type="Rhea" id="RHEA:38071"/>
        <dbReference type="ChEBI" id="CHEBI:57287"/>
        <dbReference type="ChEBI" id="CHEBI:57379"/>
        <dbReference type="ChEBI" id="CHEBI:73990"/>
        <dbReference type="ChEBI" id="CHEBI:75466"/>
    </reaction>
    <physiologicalReaction direction="left-to-right" evidence="2">
        <dbReference type="Rhea" id="RHEA:38072"/>
    </physiologicalReaction>
</comment>
<evidence type="ECO:0000256" key="9">
    <source>
        <dbReference type="ARBA" id="ARBA00005189"/>
    </source>
</evidence>
<comment type="similarity">
    <text evidence="10 29">Belongs to the diacylglycerol acyltransferase family.</text>
</comment>
<keyword evidence="32" id="KW-1185">Reference proteome</keyword>
<comment type="catalytic activity">
    <reaction evidence="24">
        <text>2,3-di-(9Z)-octadecenoyl-sn-glycerol + (9Z)-octadecenoyl-CoA = 1,2,3-tri-(9Z-octadecenoyl)-glycerol + CoA</text>
        <dbReference type="Rhea" id="RHEA:38439"/>
        <dbReference type="ChEBI" id="CHEBI:53753"/>
        <dbReference type="ChEBI" id="CHEBI:57287"/>
        <dbReference type="ChEBI" id="CHEBI:57387"/>
        <dbReference type="ChEBI" id="CHEBI:75824"/>
    </reaction>
    <physiologicalReaction direction="left-to-right" evidence="24">
        <dbReference type="Rhea" id="RHEA:38440"/>
    </physiologicalReaction>
</comment>
<keyword evidence="13" id="KW-0551">Lipid droplet</keyword>
<evidence type="ECO:0000256" key="13">
    <source>
        <dbReference type="ARBA" id="ARBA00022677"/>
    </source>
</evidence>
<keyword evidence="16" id="KW-0319">Glycerol metabolism</keyword>
<keyword evidence="11" id="KW-0963">Cytoplasm</keyword>
<keyword evidence="15 29" id="KW-0812">Transmembrane</keyword>
<accession>A0A9D3NJ38</accession>
<dbReference type="Pfam" id="PF03982">
    <property type="entry name" value="DAGAT"/>
    <property type="match status" value="2"/>
</dbReference>
<evidence type="ECO:0000256" key="5">
    <source>
        <dbReference type="ARBA" id="ARBA00004477"/>
    </source>
</evidence>
<evidence type="ECO:0000256" key="20">
    <source>
        <dbReference type="ARBA" id="ARBA00023136"/>
    </source>
</evidence>
<keyword evidence="19" id="KW-0443">Lipid metabolism</keyword>
<dbReference type="EMBL" id="JAHKSW010000016">
    <property type="protein sequence ID" value="KAG7322709.1"/>
    <property type="molecule type" value="Genomic_DNA"/>
</dbReference>
<protein>
    <recommendedName>
        <fullName evidence="29">Acyltransferase</fullName>
        <ecNumber evidence="29">2.3.1.-</ecNumber>
    </recommendedName>
</protein>
<evidence type="ECO:0000256" key="11">
    <source>
        <dbReference type="ARBA" id="ARBA00022490"/>
    </source>
</evidence>
<reference evidence="31 32" key="1">
    <citation type="submission" date="2021-06" db="EMBL/GenBank/DDBJ databases">
        <title>Chromosome-level genome assembly of the red-tail catfish (Hemibagrus wyckioides).</title>
        <authorList>
            <person name="Shao F."/>
        </authorList>
    </citation>
    <scope>NUCLEOTIDE SEQUENCE [LARGE SCALE GENOMIC DNA]</scope>
    <source>
        <strain evidence="31">EC202008001</strain>
        <tissue evidence="31">Blood</tissue>
    </source>
</reference>
<evidence type="ECO:0000256" key="14">
    <source>
        <dbReference type="ARBA" id="ARBA00022679"/>
    </source>
</evidence>
<evidence type="ECO:0000256" key="26">
    <source>
        <dbReference type="ARBA" id="ARBA00048634"/>
    </source>
</evidence>
<feature type="compositionally biased region" description="Basic and acidic residues" evidence="30">
    <location>
        <begin position="45"/>
        <end position="59"/>
    </location>
</feature>
<feature type="compositionally biased region" description="Polar residues" evidence="30">
    <location>
        <begin position="63"/>
        <end position="75"/>
    </location>
</feature>
<keyword evidence="12" id="KW-0444">Lipid biosynthesis</keyword>
<evidence type="ECO:0000256" key="7">
    <source>
        <dbReference type="ARBA" id="ARBA00004556"/>
    </source>
</evidence>
<gene>
    <name evidence="31" type="ORF">KOW79_014055</name>
</gene>
<evidence type="ECO:0000256" key="19">
    <source>
        <dbReference type="ARBA" id="ARBA00023098"/>
    </source>
</evidence>
<evidence type="ECO:0000256" key="16">
    <source>
        <dbReference type="ARBA" id="ARBA00022798"/>
    </source>
</evidence>
<keyword evidence="14 29" id="KW-0808">Transferase</keyword>
<feature type="region of interest" description="Disordered" evidence="30">
    <location>
        <begin position="39"/>
        <end position="78"/>
    </location>
</feature>
<dbReference type="GO" id="GO:0004144">
    <property type="term" value="F:diacylglycerol O-acyltransferase activity"/>
    <property type="evidence" value="ECO:0007669"/>
    <property type="project" value="UniProtKB-EC"/>
</dbReference>
<keyword evidence="18 29" id="KW-1133">Transmembrane helix</keyword>
<evidence type="ECO:0000256" key="3">
    <source>
        <dbReference type="ARBA" id="ARBA00001349"/>
    </source>
</evidence>
<sequence length="437" mass="50174">MRIRARMRMGIRMKVKIRDRMKVRRKLRIRARMRMKIKMKMKGQSQEKARERERERDCGVNKGPSSQIKISTSGSERTEQHPAVELNSFLQPALCLYSGFYCHTSPCRMKTLLTAYSRVKKGSGSRFLSALQDLPSAPWLSKSKLVKQLQAISVLQFIITFLVMGTAATVLLLYLLCTDCWVISAVYIAWLIFDWNTPKQGGRRSAWVRNWTVWKYFRDYFPIRKAQNHPHPHIIVCSSITCHMVHFTPLKLLLLSSVLFTSPLTAHNVIPDRCIWKNLSNAVVIVVGGAAESLDCAPGMNSVTLRNRKGFIKLALQKGADLVPVYSYGENEAYKQVIFEEGSWWRWVQRKLQKLLGFAPCIFHGCGFFSTESWGFVPYGKPINTVVGEPITVPKMEDPTPDVVEMYHTMYVNSLTTLFNKYKTRFGLKESDILHIH</sequence>
<dbReference type="EC" id="2.3.1.-" evidence="29"/>
<evidence type="ECO:0000256" key="30">
    <source>
        <dbReference type="SAM" id="MobiDB-lite"/>
    </source>
</evidence>
<comment type="catalytic activity">
    <reaction evidence="3">
        <text>1,2-di-(9Z-octadecenoyl)-sn-glycerol + hexadecanoyl-CoA = 1,2-di-(9Z)-octadecenoyl-3-hexadecanoyl-sn-glycerol + CoA</text>
        <dbReference type="Rhea" id="RHEA:38163"/>
        <dbReference type="ChEBI" id="CHEBI:52333"/>
        <dbReference type="ChEBI" id="CHEBI:57287"/>
        <dbReference type="ChEBI" id="CHEBI:57379"/>
        <dbReference type="ChEBI" id="CHEBI:75583"/>
    </reaction>
    <physiologicalReaction direction="left-to-right" evidence="3">
        <dbReference type="Rhea" id="RHEA:38164"/>
    </physiologicalReaction>
</comment>
<evidence type="ECO:0000256" key="1">
    <source>
        <dbReference type="ARBA" id="ARBA00000633"/>
    </source>
</evidence>
<dbReference type="GO" id="GO:0019432">
    <property type="term" value="P:triglyceride biosynthetic process"/>
    <property type="evidence" value="ECO:0007669"/>
    <property type="project" value="TreeGrafter"/>
</dbReference>
<name>A0A9D3NJ38_9TELE</name>
<evidence type="ECO:0000313" key="32">
    <source>
        <dbReference type="Proteomes" id="UP000824219"/>
    </source>
</evidence>
<evidence type="ECO:0000256" key="6">
    <source>
        <dbReference type="ARBA" id="ARBA00004502"/>
    </source>
</evidence>
<comment type="catalytic activity">
    <reaction evidence="22">
        <text>1,2-di-(9Z-octadecenoyl)-sn-glycerol + (9Z)-octadecenoyl-CoA = 1,2,3-tri-(9Z-octadecenoyl)-glycerol + CoA</text>
        <dbReference type="Rhea" id="RHEA:38219"/>
        <dbReference type="ChEBI" id="CHEBI:52333"/>
        <dbReference type="ChEBI" id="CHEBI:53753"/>
        <dbReference type="ChEBI" id="CHEBI:57287"/>
        <dbReference type="ChEBI" id="CHEBI:57387"/>
    </reaction>
    <physiologicalReaction direction="left-to-right" evidence="22">
        <dbReference type="Rhea" id="RHEA:38220"/>
    </physiologicalReaction>
</comment>
<evidence type="ECO:0000256" key="8">
    <source>
        <dbReference type="ARBA" id="ARBA00004771"/>
    </source>
</evidence>
<evidence type="ECO:0000256" key="25">
    <source>
        <dbReference type="ARBA" id="ARBA00048135"/>
    </source>
</evidence>
<evidence type="ECO:0000256" key="12">
    <source>
        <dbReference type="ARBA" id="ARBA00022516"/>
    </source>
</evidence>
<dbReference type="GO" id="GO:0050252">
    <property type="term" value="F:retinol O-fatty-acyltransferase activity"/>
    <property type="evidence" value="ECO:0007669"/>
    <property type="project" value="UniProtKB-EC"/>
</dbReference>
<dbReference type="AlphaFoldDB" id="A0A9D3NJ38"/>
<dbReference type="PANTHER" id="PTHR12317:SF14">
    <property type="entry name" value="DIACYLGLYCEROL O-ACYLTRANSFERASE 2"/>
    <property type="match status" value="1"/>
</dbReference>
<evidence type="ECO:0000256" key="21">
    <source>
        <dbReference type="ARBA" id="ARBA00023315"/>
    </source>
</evidence>
<evidence type="ECO:0000256" key="27">
    <source>
        <dbReference type="ARBA" id="ARBA00049168"/>
    </source>
</evidence>
<dbReference type="PANTHER" id="PTHR12317">
    <property type="entry name" value="DIACYLGLYCEROL O-ACYLTRANSFERASE"/>
    <property type="match status" value="1"/>
</dbReference>
<dbReference type="InterPro" id="IPR007130">
    <property type="entry name" value="DAGAT"/>
</dbReference>
<evidence type="ECO:0000313" key="31">
    <source>
        <dbReference type="EMBL" id="KAG7322709.1"/>
    </source>
</evidence>
<keyword evidence="17 29" id="KW-0256">Endoplasmic reticulum</keyword>
<comment type="caution">
    <text evidence="29">Lacks conserved residue(s) required for the propagation of feature annotation.</text>
</comment>
<proteinExistence type="inferred from homology"/>
<evidence type="ECO:0000256" key="29">
    <source>
        <dbReference type="RuleBase" id="RU367023"/>
    </source>
</evidence>
<comment type="catalytic activity">
    <reaction evidence="25">
        <text>2-(9Z-octadecenoyl)-glycerol + (9Z)-octadecenoyl-CoA = 1,2-di-(9Z-octadecenoyl)-sn-glycerol + CoA</text>
        <dbReference type="Rhea" id="RHEA:37911"/>
        <dbReference type="ChEBI" id="CHEBI:52333"/>
        <dbReference type="ChEBI" id="CHEBI:57287"/>
        <dbReference type="ChEBI" id="CHEBI:57387"/>
        <dbReference type="ChEBI" id="CHEBI:73990"/>
    </reaction>
    <physiologicalReaction direction="left-to-right" evidence="25">
        <dbReference type="Rhea" id="RHEA:37912"/>
    </physiologicalReaction>
</comment>
<dbReference type="GO" id="GO:0005789">
    <property type="term" value="C:endoplasmic reticulum membrane"/>
    <property type="evidence" value="ECO:0007669"/>
    <property type="project" value="UniProtKB-SubCell"/>
</dbReference>
<dbReference type="GO" id="GO:0005811">
    <property type="term" value="C:lipid droplet"/>
    <property type="evidence" value="ECO:0007669"/>
    <property type="project" value="UniProtKB-SubCell"/>
</dbReference>
<keyword evidence="21" id="KW-0012">Acyltransferase</keyword>
<evidence type="ECO:0000256" key="18">
    <source>
        <dbReference type="ARBA" id="ARBA00022989"/>
    </source>
</evidence>
<dbReference type="OrthoDB" id="264532at2759"/>
<comment type="catalytic activity">
    <reaction evidence="27">
        <text>1-(9Z-octadecenoyl)-glycerol + (9Z)-octadecenoyl-CoA = 1,2-di-(9Z-octadecenoyl)-glycerol + CoA</text>
        <dbReference type="Rhea" id="RHEA:37915"/>
        <dbReference type="ChEBI" id="CHEBI:52323"/>
        <dbReference type="ChEBI" id="CHEBI:57287"/>
        <dbReference type="ChEBI" id="CHEBI:57387"/>
        <dbReference type="ChEBI" id="CHEBI:75342"/>
    </reaction>
    <physiologicalReaction direction="left-to-right" evidence="27">
        <dbReference type="Rhea" id="RHEA:37916"/>
    </physiologicalReaction>
</comment>
<comment type="pathway">
    <text evidence="8">Glycerolipid metabolism; triacylglycerol biosynthesis.</text>
</comment>
<comment type="catalytic activity">
    <reaction evidence="23">
        <text>1-O-(9Z-octadecenyl)-glycerol + (9Z)-octadecenoyl-CoA = 1-O-(9Z-octadecyl)-3-(9Z-octadecenoyl)-glycerol + CoA</text>
        <dbReference type="Rhea" id="RHEA:55340"/>
        <dbReference type="ChEBI" id="CHEBI:34116"/>
        <dbReference type="ChEBI" id="CHEBI:57287"/>
        <dbReference type="ChEBI" id="CHEBI:57387"/>
        <dbReference type="ChEBI" id="CHEBI:197429"/>
    </reaction>
    <physiologicalReaction direction="left-to-right" evidence="23">
        <dbReference type="Rhea" id="RHEA:55341"/>
    </physiologicalReaction>
</comment>
<organism evidence="31 32">
    <name type="scientific">Hemibagrus wyckioides</name>
    <dbReference type="NCBI Taxonomy" id="337641"/>
    <lineage>
        <taxon>Eukaryota</taxon>
        <taxon>Metazoa</taxon>
        <taxon>Chordata</taxon>
        <taxon>Craniata</taxon>
        <taxon>Vertebrata</taxon>
        <taxon>Euteleostomi</taxon>
        <taxon>Actinopterygii</taxon>
        <taxon>Neopterygii</taxon>
        <taxon>Teleostei</taxon>
        <taxon>Ostariophysi</taxon>
        <taxon>Siluriformes</taxon>
        <taxon>Bagridae</taxon>
        <taxon>Hemibagrus</taxon>
    </lineage>
</organism>
<comment type="pathway">
    <text evidence="9">Lipid metabolism.</text>
</comment>
<comment type="catalytic activity">
    <reaction evidence="28">
        <text>1,3-di-(9Z-octadecenoyl)-glycerol + (9Z)-octadecenoyl-CoA = 1,2,3-tri-(9Z-octadecenoyl)-glycerol + CoA</text>
        <dbReference type="Rhea" id="RHEA:38435"/>
        <dbReference type="ChEBI" id="CHEBI:53753"/>
        <dbReference type="ChEBI" id="CHEBI:57287"/>
        <dbReference type="ChEBI" id="CHEBI:57387"/>
        <dbReference type="ChEBI" id="CHEBI:75735"/>
    </reaction>
    <physiologicalReaction direction="left-to-right" evidence="28">
        <dbReference type="Rhea" id="RHEA:38436"/>
    </physiologicalReaction>
</comment>
<comment type="caution">
    <text evidence="31">The sequence shown here is derived from an EMBL/GenBank/DDBJ whole genome shotgun (WGS) entry which is preliminary data.</text>
</comment>
<evidence type="ECO:0000256" key="17">
    <source>
        <dbReference type="ARBA" id="ARBA00022824"/>
    </source>
</evidence>
<evidence type="ECO:0000256" key="22">
    <source>
        <dbReference type="ARBA" id="ARBA00047367"/>
    </source>
</evidence>
<dbReference type="GO" id="GO:0048471">
    <property type="term" value="C:perinuclear region of cytoplasm"/>
    <property type="evidence" value="ECO:0007669"/>
    <property type="project" value="UniProtKB-SubCell"/>
</dbReference>
<evidence type="ECO:0000256" key="28">
    <source>
        <dbReference type="ARBA" id="ARBA00049549"/>
    </source>
</evidence>
<evidence type="ECO:0000256" key="23">
    <source>
        <dbReference type="ARBA" id="ARBA00047807"/>
    </source>
</evidence>
<evidence type="ECO:0000256" key="24">
    <source>
        <dbReference type="ARBA" id="ARBA00048096"/>
    </source>
</evidence>
<evidence type="ECO:0000256" key="10">
    <source>
        <dbReference type="ARBA" id="ARBA00005420"/>
    </source>
</evidence>